<protein>
    <submittedName>
        <fullName evidence="2">Uncharacterized protein</fullName>
    </submittedName>
</protein>
<dbReference type="EMBL" id="JAWQEG010000588">
    <property type="protein sequence ID" value="KAK3888072.1"/>
    <property type="molecule type" value="Genomic_DNA"/>
</dbReference>
<evidence type="ECO:0000313" key="2">
    <source>
        <dbReference type="EMBL" id="KAK3888072.1"/>
    </source>
</evidence>
<accession>A0AAE1G8H7</accession>
<keyword evidence="3" id="KW-1185">Reference proteome</keyword>
<comment type="caution">
    <text evidence="2">The sequence shown here is derived from an EMBL/GenBank/DDBJ whole genome shotgun (WGS) entry which is preliminary data.</text>
</comment>
<proteinExistence type="predicted"/>
<dbReference type="Proteomes" id="UP001286313">
    <property type="component" value="Unassembled WGS sequence"/>
</dbReference>
<sequence>MAYNTRNSSSATKNINLEKINQSIILNIEGGCDINEVNHLLGSLTGESQALVKVLTKIFSVQISGLSQEVIGLQNRIQELKTNQDNLDQYQRRDTVIIKGPALPQESTNDHTASIVVTTIKDNQKININPNDISVTNRLGPQKQQRNRSFIVKFLNRSLKHDLIDACVSLRPQLYINESLTPKRESLFSPILTIRKTHKHKFQQCYTIEGNIVIKLRNTTVKHTINDDKRLMSFLEKYPEMMDN</sequence>
<feature type="coiled-coil region" evidence="1">
    <location>
        <begin position="63"/>
        <end position="93"/>
    </location>
</feature>
<evidence type="ECO:0000256" key="1">
    <source>
        <dbReference type="SAM" id="Coils"/>
    </source>
</evidence>
<gene>
    <name evidence="2" type="ORF">Pcinc_007862</name>
</gene>
<keyword evidence="1" id="KW-0175">Coiled coil</keyword>
<organism evidence="2 3">
    <name type="scientific">Petrolisthes cinctipes</name>
    <name type="common">Flat porcelain crab</name>
    <dbReference type="NCBI Taxonomy" id="88211"/>
    <lineage>
        <taxon>Eukaryota</taxon>
        <taxon>Metazoa</taxon>
        <taxon>Ecdysozoa</taxon>
        <taxon>Arthropoda</taxon>
        <taxon>Crustacea</taxon>
        <taxon>Multicrustacea</taxon>
        <taxon>Malacostraca</taxon>
        <taxon>Eumalacostraca</taxon>
        <taxon>Eucarida</taxon>
        <taxon>Decapoda</taxon>
        <taxon>Pleocyemata</taxon>
        <taxon>Anomura</taxon>
        <taxon>Galatheoidea</taxon>
        <taxon>Porcellanidae</taxon>
        <taxon>Petrolisthes</taxon>
    </lineage>
</organism>
<dbReference type="AlphaFoldDB" id="A0AAE1G8H7"/>
<evidence type="ECO:0000313" key="3">
    <source>
        <dbReference type="Proteomes" id="UP001286313"/>
    </source>
</evidence>
<name>A0AAE1G8H7_PETCI</name>
<reference evidence="2" key="1">
    <citation type="submission" date="2023-10" db="EMBL/GenBank/DDBJ databases">
        <title>Genome assemblies of two species of porcelain crab, Petrolisthes cinctipes and Petrolisthes manimaculis (Anomura: Porcellanidae).</title>
        <authorList>
            <person name="Angst P."/>
        </authorList>
    </citation>
    <scope>NUCLEOTIDE SEQUENCE</scope>
    <source>
        <strain evidence="2">PB745_01</strain>
        <tissue evidence="2">Gill</tissue>
    </source>
</reference>